<reference evidence="7" key="2">
    <citation type="submission" date="2021-08" db="EMBL/GenBank/DDBJ databases">
        <authorList>
            <person name="Tani A."/>
            <person name="Ola A."/>
            <person name="Ogura Y."/>
            <person name="Katsura K."/>
            <person name="Hayashi T."/>
        </authorList>
    </citation>
    <scope>NUCLEOTIDE SEQUENCE</scope>
    <source>
        <strain evidence="7">DSM 23632</strain>
    </source>
</reference>
<organism evidence="7 8">
    <name type="scientific">Methylobacterium trifolii</name>
    <dbReference type="NCBI Taxonomy" id="1003092"/>
    <lineage>
        <taxon>Bacteria</taxon>
        <taxon>Pseudomonadati</taxon>
        <taxon>Pseudomonadota</taxon>
        <taxon>Alphaproteobacteria</taxon>
        <taxon>Hyphomicrobiales</taxon>
        <taxon>Methylobacteriaceae</taxon>
        <taxon>Methylobacterium</taxon>
    </lineage>
</organism>
<evidence type="ECO:0000313" key="7">
    <source>
        <dbReference type="EMBL" id="GJE61378.1"/>
    </source>
</evidence>
<keyword evidence="2" id="KW-0285">Flavoprotein</keyword>
<dbReference type="PANTHER" id="PTHR43408">
    <property type="entry name" value="FMN REDUCTASE (NADPH)"/>
    <property type="match status" value="1"/>
</dbReference>
<dbReference type="Gene3D" id="3.40.50.360">
    <property type="match status" value="1"/>
</dbReference>
<keyword evidence="4" id="KW-0560">Oxidoreductase</keyword>
<evidence type="ECO:0000259" key="6">
    <source>
        <dbReference type="Pfam" id="PF03358"/>
    </source>
</evidence>
<dbReference type="Proteomes" id="UP001055057">
    <property type="component" value="Unassembled WGS sequence"/>
</dbReference>
<name>A0ABQ4U1L7_9HYPH</name>
<dbReference type="EMBL" id="BPRB01000207">
    <property type="protein sequence ID" value="GJE61378.1"/>
    <property type="molecule type" value="Genomic_DNA"/>
</dbReference>
<protein>
    <submittedName>
        <fullName evidence="7">NADH-dependent FMN reductase SfnF</fullName>
    </submittedName>
</protein>
<evidence type="ECO:0000256" key="2">
    <source>
        <dbReference type="ARBA" id="ARBA00022630"/>
    </source>
</evidence>
<evidence type="ECO:0000256" key="3">
    <source>
        <dbReference type="ARBA" id="ARBA00022643"/>
    </source>
</evidence>
<evidence type="ECO:0000313" key="8">
    <source>
        <dbReference type="Proteomes" id="UP001055057"/>
    </source>
</evidence>
<reference evidence="7" key="1">
    <citation type="journal article" date="2021" name="Front. Microbiol.">
        <title>Comprehensive Comparative Genomics and Phenotyping of Methylobacterium Species.</title>
        <authorList>
            <person name="Alessa O."/>
            <person name="Ogura Y."/>
            <person name="Fujitani Y."/>
            <person name="Takami H."/>
            <person name="Hayashi T."/>
            <person name="Sahin N."/>
            <person name="Tani A."/>
        </authorList>
    </citation>
    <scope>NUCLEOTIDE SEQUENCE</scope>
    <source>
        <strain evidence="7">DSM 23632</strain>
    </source>
</reference>
<dbReference type="SUPFAM" id="SSF52218">
    <property type="entry name" value="Flavoproteins"/>
    <property type="match status" value="1"/>
</dbReference>
<dbReference type="PANTHER" id="PTHR43408:SF2">
    <property type="entry name" value="FMN REDUCTASE (NADPH)"/>
    <property type="match status" value="1"/>
</dbReference>
<evidence type="ECO:0000256" key="5">
    <source>
        <dbReference type="SAM" id="MobiDB-lite"/>
    </source>
</evidence>
<comment type="similarity">
    <text evidence="1">Belongs to the SsuE family.</text>
</comment>
<proteinExistence type="inferred from homology"/>
<feature type="region of interest" description="Disordered" evidence="5">
    <location>
        <begin position="1"/>
        <end position="27"/>
    </location>
</feature>
<keyword evidence="8" id="KW-1185">Reference proteome</keyword>
<accession>A0ABQ4U1L7</accession>
<sequence>MAHRHVRAEPTRPDAVEPGLLEKSSDRSSSVSLPRVVAFSASANRPSRTRNLVEAVAAELARHRRIDLDVLDLVDAGPGLGATARDGLSPAAARLIGAIEGADALIVGTPVYQGAYSGLFKHVFDFVEPAAMAGKPVVLTATGGGLRHALVVEHSLRPLFGFFAAHVAPTAVYAGPDENEDTTVPERIAAAARELDALLDIVRAPADA</sequence>
<keyword evidence="3" id="KW-0288">FMN</keyword>
<dbReference type="InterPro" id="IPR051814">
    <property type="entry name" value="NAD(P)H-dep_FMN_reductase"/>
</dbReference>
<gene>
    <name evidence="7" type="primary">sfnF_2</name>
    <name evidence="7" type="ORF">MPOCJGCO_3500</name>
</gene>
<feature type="domain" description="NADPH-dependent FMN reductase-like" evidence="6">
    <location>
        <begin position="34"/>
        <end position="174"/>
    </location>
</feature>
<evidence type="ECO:0000256" key="1">
    <source>
        <dbReference type="ARBA" id="ARBA00005990"/>
    </source>
</evidence>
<dbReference type="InterPro" id="IPR029039">
    <property type="entry name" value="Flavoprotein-like_sf"/>
</dbReference>
<comment type="caution">
    <text evidence="7">The sequence shown here is derived from an EMBL/GenBank/DDBJ whole genome shotgun (WGS) entry which is preliminary data.</text>
</comment>
<evidence type="ECO:0000256" key="4">
    <source>
        <dbReference type="ARBA" id="ARBA00023002"/>
    </source>
</evidence>
<dbReference type="InterPro" id="IPR005025">
    <property type="entry name" value="FMN_Rdtase-like_dom"/>
</dbReference>
<dbReference type="Pfam" id="PF03358">
    <property type="entry name" value="FMN_red"/>
    <property type="match status" value="1"/>
</dbReference>